<comment type="similarity">
    <text evidence="1">Belongs to the glycosyl hydrolase 39 family.</text>
</comment>
<dbReference type="PANTHER" id="PTHR43280">
    <property type="entry name" value="ARAC-FAMILY TRANSCRIPTIONAL REGULATOR"/>
    <property type="match status" value="1"/>
</dbReference>
<dbReference type="SMART" id="SM00342">
    <property type="entry name" value="HTH_ARAC"/>
    <property type="match status" value="1"/>
</dbReference>
<dbReference type="SUPFAM" id="SSF51182">
    <property type="entry name" value="RmlC-like cupins"/>
    <property type="match status" value="1"/>
</dbReference>
<evidence type="ECO:0000313" key="9">
    <source>
        <dbReference type="EMBL" id="HIS46675.1"/>
    </source>
</evidence>
<reference evidence="9" key="2">
    <citation type="journal article" date="2021" name="PeerJ">
        <title>Extensive microbial diversity within the chicken gut microbiome revealed by metagenomics and culture.</title>
        <authorList>
            <person name="Gilroy R."/>
            <person name="Ravi A."/>
            <person name="Getino M."/>
            <person name="Pursley I."/>
            <person name="Horton D.L."/>
            <person name="Alikhan N.F."/>
            <person name="Baker D."/>
            <person name="Gharbi K."/>
            <person name="Hall N."/>
            <person name="Watson M."/>
            <person name="Adriaenssens E.M."/>
            <person name="Foster-Nyarko E."/>
            <person name="Jarju S."/>
            <person name="Secka A."/>
            <person name="Antonio M."/>
            <person name="Oren A."/>
            <person name="Chaudhuri R.R."/>
            <person name="La Ragione R."/>
            <person name="Hildebrand F."/>
            <person name="Pallen M.J."/>
        </authorList>
    </citation>
    <scope>NUCLEOTIDE SEQUENCE</scope>
    <source>
        <strain evidence="9">CHK178-757</strain>
    </source>
</reference>
<dbReference type="InterPro" id="IPR049166">
    <property type="entry name" value="GH39_cat"/>
</dbReference>
<dbReference type="Pfam" id="PF12833">
    <property type="entry name" value="HTH_18"/>
    <property type="match status" value="1"/>
</dbReference>
<dbReference type="Pfam" id="PF01229">
    <property type="entry name" value="Glyco_hydro_39"/>
    <property type="match status" value="1"/>
</dbReference>
<accession>A0A9D1F3J3</accession>
<reference evidence="9" key="1">
    <citation type="submission" date="2020-10" db="EMBL/GenBank/DDBJ databases">
        <authorList>
            <person name="Gilroy R."/>
        </authorList>
    </citation>
    <scope>NUCLEOTIDE SEQUENCE</scope>
    <source>
        <strain evidence="9">CHK178-757</strain>
    </source>
</reference>
<keyword evidence="3" id="KW-0805">Transcription regulation</keyword>
<dbReference type="PANTHER" id="PTHR43280:SF2">
    <property type="entry name" value="HTH-TYPE TRANSCRIPTIONAL REGULATOR EXSA"/>
    <property type="match status" value="1"/>
</dbReference>
<gene>
    <name evidence="9" type="ORF">IAB46_03770</name>
</gene>
<evidence type="ECO:0000259" key="8">
    <source>
        <dbReference type="PROSITE" id="PS01124"/>
    </source>
</evidence>
<protein>
    <submittedName>
        <fullName evidence="9">Helix-turn-helix domain-containing protein</fullName>
    </submittedName>
</protein>
<dbReference type="Gene3D" id="2.60.40.1500">
    <property type="entry name" value="Glycosyl hydrolase domain, family 39"/>
    <property type="match status" value="1"/>
</dbReference>
<dbReference type="InterPro" id="IPR017853">
    <property type="entry name" value="GH"/>
</dbReference>
<dbReference type="InterPro" id="IPR011051">
    <property type="entry name" value="RmlC_Cupin_sf"/>
</dbReference>
<evidence type="ECO:0000256" key="6">
    <source>
        <dbReference type="ARBA" id="ARBA00023295"/>
    </source>
</evidence>
<proteinExistence type="inferred from homology"/>
<evidence type="ECO:0000256" key="7">
    <source>
        <dbReference type="SAM" id="MobiDB-lite"/>
    </source>
</evidence>
<dbReference type="AlphaFoldDB" id="A0A9D1F3J3"/>
<dbReference type="SUPFAM" id="SSF51011">
    <property type="entry name" value="Glycosyl hydrolase domain"/>
    <property type="match status" value="1"/>
</dbReference>
<dbReference type="Gene3D" id="3.20.20.80">
    <property type="entry name" value="Glycosidases"/>
    <property type="match status" value="1"/>
</dbReference>
<feature type="domain" description="HTH araC/xylS-type" evidence="8">
    <location>
        <begin position="167"/>
        <end position="265"/>
    </location>
</feature>
<dbReference type="InterPro" id="IPR009057">
    <property type="entry name" value="Homeodomain-like_sf"/>
</dbReference>
<dbReference type="PROSITE" id="PS01124">
    <property type="entry name" value="HTH_ARAC_FAMILY_2"/>
    <property type="match status" value="1"/>
</dbReference>
<dbReference type="Gene3D" id="1.10.10.60">
    <property type="entry name" value="Homeodomain-like"/>
    <property type="match status" value="2"/>
</dbReference>
<dbReference type="SUPFAM" id="SSF51445">
    <property type="entry name" value="(Trans)glycosidases"/>
    <property type="match status" value="1"/>
</dbReference>
<dbReference type="Gene3D" id="2.60.120.10">
    <property type="entry name" value="Jelly Rolls"/>
    <property type="match status" value="1"/>
</dbReference>
<feature type="region of interest" description="Disordered" evidence="7">
    <location>
        <begin position="300"/>
        <end position="324"/>
    </location>
</feature>
<dbReference type="GO" id="GO:0043565">
    <property type="term" value="F:sequence-specific DNA binding"/>
    <property type="evidence" value="ECO:0007669"/>
    <property type="project" value="InterPro"/>
</dbReference>
<dbReference type="SUPFAM" id="SSF46689">
    <property type="entry name" value="Homeodomain-like"/>
    <property type="match status" value="2"/>
</dbReference>
<dbReference type="GO" id="GO:0003700">
    <property type="term" value="F:DNA-binding transcription factor activity"/>
    <property type="evidence" value="ECO:0007669"/>
    <property type="project" value="InterPro"/>
</dbReference>
<keyword evidence="2" id="KW-0378">Hydrolase</keyword>
<dbReference type="GO" id="GO:0016798">
    <property type="term" value="F:hydrolase activity, acting on glycosyl bonds"/>
    <property type="evidence" value="ECO:0007669"/>
    <property type="project" value="UniProtKB-KW"/>
</dbReference>
<organism evidence="9 10">
    <name type="scientific">Candidatus Scybalocola faecigallinarum</name>
    <dbReference type="NCBI Taxonomy" id="2840941"/>
    <lineage>
        <taxon>Bacteria</taxon>
        <taxon>Bacillati</taxon>
        <taxon>Bacillota</taxon>
        <taxon>Clostridia</taxon>
        <taxon>Lachnospirales</taxon>
        <taxon>Lachnospiraceae</taxon>
        <taxon>Lachnospiraceae incertae sedis</taxon>
        <taxon>Candidatus Scybalocola (ex Gilroy et al. 2021)</taxon>
    </lineage>
</organism>
<sequence length="828" mass="96363">MEYIKRNRMDIEILDNLWEKRHFHQDIEILYALDGVFKLEIGNREVILRKDDIYVINANKPHGILSLEEGLMVKLSVTYRLFSDVFVDQPLFFLCDSTSGETEKYRKLRSSINRLLRFFLKNLGSRASLRYVALCYDVLDILAENFLAHVPEKKRTETYDKIDERIDAINNYIGSNYSQPLSLKSLSNQLYLSEGYLSRFFKKNYGMSFSDYLTNIRLHHAMEDLIYTDLPITKIVYSNGFSNQTVFGKNFKNVYGATPSAFRKKVRQEQENPKTESETAYLYSRLEDLLDIQENSENISTDQISGQEPAESTGKPLSPSLSGREKNVDFSCNGAKWADHPCRAFRTVNVGMAEDLVRSELQEAIVTMKTFFGIEYVRFCNVFTPALLIYVGKGAEGINFSKIDRIFDFLQKHGIKPHIELGMKPRRIMKNLVSAVNDSEMEASKAGPEYSLKDWEITFNALMNHWEKRYGDDIDQWRIELWYAEEKWEQRWDVKEYFSFFQMVYETVRKYSPTLEVGGCGLKFDYLESHIYSFLSAWSHQPVRPDFISALYYAYERGTAIVDQSFRRSTDSSYLLQCIQRLKHLLKETKMDGRKICLTEWNLTVSDRNYINDTCFKGAYVMKNLIDSFGQVDDMAYFIGSDCVTEYYDSNEPLYGGTGLISRDGILKPSGHACHFMHRLYAYEVARDANILVTTNGRGAYGLVCHNLIELNERYYFTREDAVKKENIDTYFQEKRPLTLHVQIKDVALGAYQQKICRVSEKNGSVLDLWKQMDFEKNLEYQEIFYLKNGSMPLLTMQKVYCTDGCLSLDIELEPNEFLYMLLLPEEG</sequence>
<evidence type="ECO:0000256" key="3">
    <source>
        <dbReference type="ARBA" id="ARBA00023015"/>
    </source>
</evidence>
<evidence type="ECO:0000256" key="2">
    <source>
        <dbReference type="ARBA" id="ARBA00022801"/>
    </source>
</evidence>
<dbReference type="InterPro" id="IPR013096">
    <property type="entry name" value="Cupin_2"/>
</dbReference>
<evidence type="ECO:0000256" key="5">
    <source>
        <dbReference type="ARBA" id="ARBA00023163"/>
    </source>
</evidence>
<dbReference type="EMBL" id="DVIT01000014">
    <property type="protein sequence ID" value="HIS46675.1"/>
    <property type="molecule type" value="Genomic_DNA"/>
</dbReference>
<dbReference type="InterPro" id="IPR018060">
    <property type="entry name" value="HTH_AraC"/>
</dbReference>
<evidence type="ECO:0000256" key="4">
    <source>
        <dbReference type="ARBA" id="ARBA00023125"/>
    </source>
</evidence>
<name>A0A9D1F3J3_9FIRM</name>
<keyword evidence="6" id="KW-0326">Glycosidase</keyword>
<keyword evidence="5" id="KW-0804">Transcription</keyword>
<evidence type="ECO:0000256" key="1">
    <source>
        <dbReference type="ARBA" id="ARBA00008875"/>
    </source>
</evidence>
<dbReference type="Proteomes" id="UP000823927">
    <property type="component" value="Unassembled WGS sequence"/>
</dbReference>
<keyword evidence="4" id="KW-0238">DNA-binding</keyword>
<evidence type="ECO:0000313" key="10">
    <source>
        <dbReference type="Proteomes" id="UP000823927"/>
    </source>
</evidence>
<dbReference type="InterPro" id="IPR014710">
    <property type="entry name" value="RmlC-like_jellyroll"/>
</dbReference>
<dbReference type="Pfam" id="PF07883">
    <property type="entry name" value="Cupin_2"/>
    <property type="match status" value="1"/>
</dbReference>
<comment type="caution">
    <text evidence="9">The sequence shown here is derived from an EMBL/GenBank/DDBJ whole genome shotgun (WGS) entry which is preliminary data.</text>
</comment>